<evidence type="ECO:0000256" key="6">
    <source>
        <dbReference type="SAM" id="Phobius"/>
    </source>
</evidence>
<keyword evidence="4 6" id="KW-1133">Transmembrane helix</keyword>
<feature type="transmembrane region" description="Helical" evidence="6">
    <location>
        <begin position="113"/>
        <end position="143"/>
    </location>
</feature>
<reference evidence="7 8" key="1">
    <citation type="submission" date="2018-02" db="EMBL/GenBank/DDBJ databases">
        <title>Genomic analysis of the strain RR4-38 isolated from a seawater recirculating aquaculture system.</title>
        <authorList>
            <person name="Kim Y.-S."/>
            <person name="Jang Y.H."/>
            <person name="Kim K.-H."/>
        </authorList>
    </citation>
    <scope>NUCLEOTIDE SEQUENCE [LARGE SCALE GENOMIC DNA]</scope>
    <source>
        <strain evidence="7 8">RR4-38</strain>
    </source>
</reference>
<gene>
    <name evidence="7" type="ORF">C5O00_06785</name>
</gene>
<feature type="transmembrane region" description="Helical" evidence="6">
    <location>
        <begin position="184"/>
        <end position="205"/>
    </location>
</feature>
<feature type="transmembrane region" description="Helical" evidence="6">
    <location>
        <begin position="149"/>
        <end position="172"/>
    </location>
</feature>
<name>A0A2S0HWH4_9FLAO</name>
<evidence type="ECO:0000256" key="1">
    <source>
        <dbReference type="ARBA" id="ARBA00004651"/>
    </source>
</evidence>
<keyword evidence="8" id="KW-1185">Reference proteome</keyword>
<keyword evidence="2" id="KW-1003">Cell membrane</keyword>
<evidence type="ECO:0000313" key="7">
    <source>
        <dbReference type="EMBL" id="AVI50894.1"/>
    </source>
</evidence>
<feature type="transmembrane region" description="Helical" evidence="6">
    <location>
        <begin position="6"/>
        <end position="28"/>
    </location>
</feature>
<proteinExistence type="predicted"/>
<dbReference type="GO" id="GO:0006865">
    <property type="term" value="P:amino acid transport"/>
    <property type="evidence" value="ECO:0007669"/>
    <property type="project" value="InterPro"/>
</dbReference>
<dbReference type="KEGG" id="aue:C5O00_06785"/>
<sequence length="208" mass="23751">MTLVTNFLIGFLAAFVGVIPPGLLNMSAAKISMKEGRKKGLMFSIGVCVTVMLQTYVALIFARFLDKHPEYVDMLQKVALGIFICITIYFFFIAKDTRRPLPEDMNRSKTNRYFAGMLLAVLNLLPLPYWVYISITFAGFGWFTFEQPGIWAAVLASGMGTFAMLVVYVQFFRRKEEPKKRKWNMNYIIGFITAVISVITFIKILNDF</sequence>
<evidence type="ECO:0000256" key="2">
    <source>
        <dbReference type="ARBA" id="ARBA00022475"/>
    </source>
</evidence>
<dbReference type="EMBL" id="CP027062">
    <property type="protein sequence ID" value="AVI50894.1"/>
    <property type="molecule type" value="Genomic_DNA"/>
</dbReference>
<dbReference type="RefSeq" id="WP_105216070.1">
    <property type="nucleotide sequence ID" value="NZ_CP027062.1"/>
</dbReference>
<dbReference type="AlphaFoldDB" id="A0A2S0HWH4"/>
<feature type="transmembrane region" description="Helical" evidence="6">
    <location>
        <begin position="74"/>
        <end position="92"/>
    </location>
</feature>
<dbReference type="OrthoDB" id="1451945at2"/>
<keyword evidence="3 6" id="KW-0812">Transmembrane</keyword>
<dbReference type="GO" id="GO:0005886">
    <property type="term" value="C:plasma membrane"/>
    <property type="evidence" value="ECO:0007669"/>
    <property type="project" value="UniProtKB-SubCell"/>
</dbReference>
<evidence type="ECO:0000256" key="5">
    <source>
        <dbReference type="ARBA" id="ARBA00023136"/>
    </source>
</evidence>
<dbReference type="Pfam" id="PF01810">
    <property type="entry name" value="LysE"/>
    <property type="match status" value="1"/>
</dbReference>
<accession>A0A2S0HWH4</accession>
<evidence type="ECO:0000256" key="3">
    <source>
        <dbReference type="ARBA" id="ARBA00022692"/>
    </source>
</evidence>
<comment type="subcellular location">
    <subcellularLocation>
        <location evidence="1">Cell membrane</location>
        <topology evidence="1">Multi-pass membrane protein</topology>
    </subcellularLocation>
</comment>
<protein>
    <submittedName>
        <fullName evidence="7">Lysine transporter LysE</fullName>
    </submittedName>
</protein>
<feature type="transmembrane region" description="Helical" evidence="6">
    <location>
        <begin position="40"/>
        <end position="62"/>
    </location>
</feature>
<dbReference type="InterPro" id="IPR001123">
    <property type="entry name" value="LeuE-type"/>
</dbReference>
<evidence type="ECO:0000256" key="4">
    <source>
        <dbReference type="ARBA" id="ARBA00022989"/>
    </source>
</evidence>
<organism evidence="7 8">
    <name type="scientific">Pukyongia salina</name>
    <dbReference type="NCBI Taxonomy" id="2094025"/>
    <lineage>
        <taxon>Bacteria</taxon>
        <taxon>Pseudomonadati</taxon>
        <taxon>Bacteroidota</taxon>
        <taxon>Flavobacteriia</taxon>
        <taxon>Flavobacteriales</taxon>
        <taxon>Flavobacteriaceae</taxon>
        <taxon>Pukyongia</taxon>
    </lineage>
</organism>
<keyword evidence="5 6" id="KW-0472">Membrane</keyword>
<dbReference type="Proteomes" id="UP000238442">
    <property type="component" value="Chromosome"/>
</dbReference>
<evidence type="ECO:0000313" key="8">
    <source>
        <dbReference type="Proteomes" id="UP000238442"/>
    </source>
</evidence>